<protein>
    <submittedName>
        <fullName evidence="2">Uncharacterized protein</fullName>
    </submittedName>
</protein>
<dbReference type="EMBL" id="BGPR01145493">
    <property type="protein sequence ID" value="GBN75903.1"/>
    <property type="molecule type" value="Genomic_DNA"/>
</dbReference>
<feature type="non-terminal residue" evidence="2">
    <location>
        <position position="1"/>
    </location>
</feature>
<dbReference type="Proteomes" id="UP000499080">
    <property type="component" value="Unassembled WGS sequence"/>
</dbReference>
<evidence type="ECO:0000313" key="1">
    <source>
        <dbReference type="EMBL" id="GBN75903.1"/>
    </source>
</evidence>
<dbReference type="AlphaFoldDB" id="A0A4Y2RKG4"/>
<proteinExistence type="predicted"/>
<reference evidence="2 3" key="1">
    <citation type="journal article" date="2019" name="Sci. Rep.">
        <title>Orb-weaving spider Araneus ventricosus genome elucidates the spidroin gene catalogue.</title>
        <authorList>
            <person name="Kono N."/>
            <person name="Nakamura H."/>
            <person name="Ohtoshi R."/>
            <person name="Moran D.A.P."/>
            <person name="Shinohara A."/>
            <person name="Yoshida Y."/>
            <person name="Fujiwara M."/>
            <person name="Mori M."/>
            <person name="Tomita M."/>
            <person name="Arakawa K."/>
        </authorList>
    </citation>
    <scope>NUCLEOTIDE SEQUENCE [LARGE SCALE GENOMIC DNA]</scope>
</reference>
<name>A0A4Y2RKG4_ARAVE</name>
<gene>
    <name evidence="1" type="ORF">AVEN_178641_1</name>
    <name evidence="2" type="ORF">AVEN_6840_1</name>
</gene>
<evidence type="ECO:0000313" key="2">
    <source>
        <dbReference type="EMBL" id="GBN75916.1"/>
    </source>
</evidence>
<accession>A0A4Y2RKG4</accession>
<keyword evidence="3" id="KW-1185">Reference proteome</keyword>
<organism evidence="2 3">
    <name type="scientific">Araneus ventricosus</name>
    <name type="common">Orbweaver spider</name>
    <name type="synonym">Epeira ventricosa</name>
    <dbReference type="NCBI Taxonomy" id="182803"/>
    <lineage>
        <taxon>Eukaryota</taxon>
        <taxon>Metazoa</taxon>
        <taxon>Ecdysozoa</taxon>
        <taxon>Arthropoda</taxon>
        <taxon>Chelicerata</taxon>
        <taxon>Arachnida</taxon>
        <taxon>Araneae</taxon>
        <taxon>Araneomorphae</taxon>
        <taxon>Entelegynae</taxon>
        <taxon>Araneoidea</taxon>
        <taxon>Araneidae</taxon>
        <taxon>Araneus</taxon>
    </lineage>
</organism>
<comment type="caution">
    <text evidence="2">The sequence shown here is derived from an EMBL/GenBank/DDBJ whole genome shotgun (WGS) entry which is preliminary data.</text>
</comment>
<sequence>ILRIYLFACYNLPIGHGPEGVRLLLLCYGNASPGNDWGSYPRGFFRRTG</sequence>
<dbReference type="EMBL" id="BGPR01145496">
    <property type="protein sequence ID" value="GBN75916.1"/>
    <property type="molecule type" value="Genomic_DNA"/>
</dbReference>
<evidence type="ECO:0000313" key="3">
    <source>
        <dbReference type="Proteomes" id="UP000499080"/>
    </source>
</evidence>